<organism evidence="1 2">
    <name type="scientific">Pyropia yezoensis</name>
    <name type="common">Susabi-nori</name>
    <name type="synonym">Porphyra yezoensis</name>
    <dbReference type="NCBI Taxonomy" id="2788"/>
    <lineage>
        <taxon>Eukaryota</taxon>
        <taxon>Rhodophyta</taxon>
        <taxon>Bangiophyceae</taxon>
        <taxon>Bangiales</taxon>
        <taxon>Bangiaceae</taxon>
        <taxon>Pyropia</taxon>
    </lineage>
</organism>
<evidence type="ECO:0000313" key="1">
    <source>
        <dbReference type="EMBL" id="KAK1857503.1"/>
    </source>
</evidence>
<sequence>MRPPPPAVGLRDRRPASHKGGTGTVLPPLACTPRRGAPSCPHPPPTPPLPPPSSSARPFPPPQPTATLPSLSLPAMAPCRAVFVAAAATVAATAAANGASASWVSTALFHGGRAGPSLDLVAPRVPSSAAAAVAAAAAATTTMTTTMTTAAATASTPTVLVSAPVVVPAVPAAAAAAVMVAPARRSTPAWWTARQAVGGTAGAAPRSLYVNVGGGFVTFEGRTWVSDADPLGGGAPPGTRLFGKAPPGLPALLATNRYAQGVSMAFTRTVAAPSLYRLELLWAEIFMTSAGARFMDVFVSVDGHQPVEVMTAVDVWATVGGDALLRKSYPPVGSPPLPIESTVTITLQRSDLGAPGVSNVFLSAFSVVEEPTPTPTPAPTSTPSPADPARIGTILAAAAAAADRTTPAVRAAAGWSLSTRQAVAVAREERQRVTPLYEAAPRTDALTAAWAAYAAATTTFDDATLAYFAAVPTIDARQRMVTAALTAAREYAAGLSPPVCAFLRDPAAGGGASSPVTAAEIQALEGFAATLRAEVDALLAEVARVDALQAAVQAAADEQQAAAGNVRRALPLGALPL</sequence>
<name>A0ACC3BIP8_PYRYE</name>
<evidence type="ECO:0000313" key="2">
    <source>
        <dbReference type="Proteomes" id="UP000798662"/>
    </source>
</evidence>
<keyword evidence="2" id="KW-1185">Reference proteome</keyword>
<proteinExistence type="predicted"/>
<dbReference type="Proteomes" id="UP000798662">
    <property type="component" value="Chromosome 1"/>
</dbReference>
<accession>A0ACC3BIP8</accession>
<dbReference type="EMBL" id="CM020618">
    <property type="protein sequence ID" value="KAK1857503.1"/>
    <property type="molecule type" value="Genomic_DNA"/>
</dbReference>
<protein>
    <submittedName>
        <fullName evidence="1">Uncharacterized protein</fullName>
    </submittedName>
</protein>
<reference evidence="1" key="1">
    <citation type="submission" date="2019-11" db="EMBL/GenBank/DDBJ databases">
        <title>Nori genome reveals adaptations in red seaweeds to the harsh intertidal environment.</title>
        <authorList>
            <person name="Wang D."/>
            <person name="Mao Y."/>
        </authorList>
    </citation>
    <scope>NUCLEOTIDE SEQUENCE</scope>
    <source>
        <tissue evidence="1">Gametophyte</tissue>
    </source>
</reference>
<comment type="caution">
    <text evidence="1">The sequence shown here is derived from an EMBL/GenBank/DDBJ whole genome shotgun (WGS) entry which is preliminary data.</text>
</comment>
<gene>
    <name evidence="1" type="ORF">I4F81_000120</name>
</gene>